<evidence type="ECO:0000259" key="1">
    <source>
        <dbReference type="Pfam" id="PF00583"/>
    </source>
</evidence>
<evidence type="ECO:0000313" key="3">
    <source>
        <dbReference type="Proteomes" id="UP000019140"/>
    </source>
</evidence>
<dbReference type="HOGENOM" id="CLU_1425624_0_0_7"/>
<dbReference type="EMBL" id="AZHX01001509">
    <property type="protein sequence ID" value="ETX02607.1"/>
    <property type="molecule type" value="Genomic_DNA"/>
</dbReference>
<dbReference type="InterPro" id="IPR000182">
    <property type="entry name" value="GNAT_dom"/>
</dbReference>
<accession>W4LYZ8</accession>
<dbReference type="AlphaFoldDB" id="W4LYZ8"/>
<feature type="domain" description="N-acetyltransferase" evidence="1">
    <location>
        <begin position="31"/>
        <end position="138"/>
    </location>
</feature>
<gene>
    <name evidence="2" type="ORF">ETSY2_35220</name>
</gene>
<dbReference type="GO" id="GO:0016747">
    <property type="term" value="F:acyltransferase activity, transferring groups other than amino-acyl groups"/>
    <property type="evidence" value="ECO:0007669"/>
    <property type="project" value="InterPro"/>
</dbReference>
<sequence>MAYLTTLSPQHRHILATALAADPLRKSNFTDMFPFPDQAAGWERLFQRNDVMPFLCTADHDPAVFHWGHDIGETATGMYAWIGTYVLPAFRGKACGHMRQATFDTMVQYFKTQGIEQLFGAVRITNHAARKYARKMGWKPIGLYRDWGIFGGELDDAEIFVLRLQDQALAWVVAEERALASRERAL</sequence>
<name>W4LYZ8_9BACT</name>
<dbReference type="Proteomes" id="UP000019140">
    <property type="component" value="Unassembled WGS sequence"/>
</dbReference>
<evidence type="ECO:0000313" key="2">
    <source>
        <dbReference type="EMBL" id="ETX02607.1"/>
    </source>
</evidence>
<dbReference type="Gene3D" id="3.40.630.30">
    <property type="match status" value="1"/>
</dbReference>
<dbReference type="Pfam" id="PF00583">
    <property type="entry name" value="Acetyltransf_1"/>
    <property type="match status" value="1"/>
</dbReference>
<organism evidence="2 3">
    <name type="scientific">Candidatus Entotheonella gemina</name>
    <dbReference type="NCBI Taxonomy" id="1429439"/>
    <lineage>
        <taxon>Bacteria</taxon>
        <taxon>Pseudomonadati</taxon>
        <taxon>Nitrospinota/Tectimicrobiota group</taxon>
        <taxon>Candidatus Tectimicrobiota</taxon>
        <taxon>Candidatus Entotheonellia</taxon>
        <taxon>Candidatus Entotheonellales</taxon>
        <taxon>Candidatus Entotheonellaceae</taxon>
        <taxon>Candidatus Entotheonella</taxon>
    </lineage>
</organism>
<dbReference type="SUPFAM" id="SSF55729">
    <property type="entry name" value="Acyl-CoA N-acyltransferases (Nat)"/>
    <property type="match status" value="1"/>
</dbReference>
<proteinExistence type="predicted"/>
<keyword evidence="3" id="KW-1185">Reference proteome</keyword>
<dbReference type="InterPro" id="IPR016181">
    <property type="entry name" value="Acyl_CoA_acyltransferase"/>
</dbReference>
<protein>
    <recommendedName>
        <fullName evidence="1">N-acetyltransferase domain-containing protein</fullName>
    </recommendedName>
</protein>
<reference evidence="2 3" key="1">
    <citation type="journal article" date="2014" name="Nature">
        <title>An environmental bacterial taxon with a large and distinct metabolic repertoire.</title>
        <authorList>
            <person name="Wilson M.C."/>
            <person name="Mori T."/>
            <person name="Ruckert C."/>
            <person name="Uria A.R."/>
            <person name="Helf M.J."/>
            <person name="Takada K."/>
            <person name="Gernert C."/>
            <person name="Steffens U.A."/>
            <person name="Heycke N."/>
            <person name="Schmitt S."/>
            <person name="Rinke C."/>
            <person name="Helfrich E.J."/>
            <person name="Brachmann A.O."/>
            <person name="Gurgui C."/>
            <person name="Wakimoto T."/>
            <person name="Kracht M."/>
            <person name="Crusemann M."/>
            <person name="Hentschel U."/>
            <person name="Abe I."/>
            <person name="Matsunaga S."/>
            <person name="Kalinowski J."/>
            <person name="Takeyama H."/>
            <person name="Piel J."/>
        </authorList>
    </citation>
    <scope>NUCLEOTIDE SEQUENCE [LARGE SCALE GENOMIC DNA]</scope>
    <source>
        <strain evidence="3">TSY2</strain>
    </source>
</reference>
<comment type="caution">
    <text evidence="2">The sequence shown here is derived from an EMBL/GenBank/DDBJ whole genome shotgun (WGS) entry which is preliminary data.</text>
</comment>